<dbReference type="Gene3D" id="1.20.920.10">
    <property type="entry name" value="Bromodomain-like"/>
    <property type="match status" value="2"/>
</dbReference>
<evidence type="ECO:0000256" key="4">
    <source>
        <dbReference type="PROSITE-ProRule" id="PRU00035"/>
    </source>
</evidence>
<dbReference type="InterPro" id="IPR001487">
    <property type="entry name" value="Bromodomain"/>
</dbReference>
<feature type="compositionally biased region" description="Basic and acidic residues" evidence="6">
    <location>
        <begin position="1006"/>
        <end position="1021"/>
    </location>
</feature>
<accession>W4KNV4</accession>
<keyword evidence="1 5" id="KW-0853">WD repeat</keyword>
<dbReference type="HOGENOM" id="CLU_257803_0_0_1"/>
<feature type="compositionally biased region" description="Low complexity" evidence="6">
    <location>
        <begin position="1384"/>
        <end position="1396"/>
    </location>
</feature>
<evidence type="ECO:0000256" key="3">
    <source>
        <dbReference type="ARBA" id="ARBA00023117"/>
    </source>
</evidence>
<dbReference type="FunCoup" id="W4KNV4">
    <property type="interactions" value="641"/>
</dbReference>
<feature type="compositionally biased region" description="Acidic residues" evidence="6">
    <location>
        <begin position="83"/>
        <end position="95"/>
    </location>
</feature>
<reference evidence="9 10" key="1">
    <citation type="journal article" date="2012" name="New Phytol.">
        <title>Insight into trade-off between wood decay and parasitism from the genome of a fungal forest pathogen.</title>
        <authorList>
            <person name="Olson A."/>
            <person name="Aerts A."/>
            <person name="Asiegbu F."/>
            <person name="Belbahri L."/>
            <person name="Bouzid O."/>
            <person name="Broberg A."/>
            <person name="Canback B."/>
            <person name="Coutinho P.M."/>
            <person name="Cullen D."/>
            <person name="Dalman K."/>
            <person name="Deflorio G."/>
            <person name="van Diepen L.T."/>
            <person name="Dunand C."/>
            <person name="Duplessis S."/>
            <person name="Durling M."/>
            <person name="Gonthier P."/>
            <person name="Grimwood J."/>
            <person name="Fossdal C.G."/>
            <person name="Hansson D."/>
            <person name="Henrissat B."/>
            <person name="Hietala A."/>
            <person name="Himmelstrand K."/>
            <person name="Hoffmeister D."/>
            <person name="Hogberg N."/>
            <person name="James T.Y."/>
            <person name="Karlsson M."/>
            <person name="Kohler A."/>
            <person name="Kues U."/>
            <person name="Lee Y.H."/>
            <person name="Lin Y.C."/>
            <person name="Lind M."/>
            <person name="Lindquist E."/>
            <person name="Lombard V."/>
            <person name="Lucas S."/>
            <person name="Lunden K."/>
            <person name="Morin E."/>
            <person name="Murat C."/>
            <person name="Park J."/>
            <person name="Raffaello T."/>
            <person name="Rouze P."/>
            <person name="Salamov A."/>
            <person name="Schmutz J."/>
            <person name="Solheim H."/>
            <person name="Stahlberg J."/>
            <person name="Velez H."/>
            <person name="de Vries R.P."/>
            <person name="Wiebenga A."/>
            <person name="Woodward S."/>
            <person name="Yakovlev I."/>
            <person name="Garbelotto M."/>
            <person name="Martin F."/>
            <person name="Grigoriev I.V."/>
            <person name="Stenlid J."/>
        </authorList>
    </citation>
    <scope>NUCLEOTIDE SEQUENCE [LARGE SCALE GENOMIC DNA]</scope>
    <source>
        <strain evidence="9 10">TC 32-1</strain>
    </source>
</reference>
<dbReference type="PROSITE" id="PS50082">
    <property type="entry name" value="WD_REPEATS_2"/>
    <property type="match status" value="3"/>
</dbReference>
<dbReference type="InterPro" id="IPR027353">
    <property type="entry name" value="NET_dom"/>
</dbReference>
<dbReference type="GO" id="GO:0006325">
    <property type="term" value="P:chromatin organization"/>
    <property type="evidence" value="ECO:0007669"/>
    <property type="project" value="UniProtKB-ARBA"/>
</dbReference>
<evidence type="ECO:0000256" key="1">
    <source>
        <dbReference type="ARBA" id="ARBA00022574"/>
    </source>
</evidence>
<evidence type="ECO:0000259" key="8">
    <source>
        <dbReference type="PROSITE" id="PS51525"/>
    </source>
</evidence>
<dbReference type="SMART" id="SM00320">
    <property type="entry name" value="WD40"/>
    <property type="match status" value="5"/>
</dbReference>
<feature type="region of interest" description="Disordered" evidence="6">
    <location>
        <begin position="1198"/>
        <end position="1251"/>
    </location>
</feature>
<feature type="compositionally biased region" description="Polar residues" evidence="6">
    <location>
        <begin position="51"/>
        <end position="67"/>
    </location>
</feature>
<feature type="compositionally biased region" description="Basic residues" evidence="6">
    <location>
        <begin position="1207"/>
        <end position="1216"/>
    </location>
</feature>
<sequence length="1396" mass="153908">MDDDVFAAMGIAGFGKKTQKRQLDASRFNKHQRQEAPAPAIAVKAKENEAAPSQVSPQASTGKVSRSPSEDQDESGPHPPNNEQEDEEPEFDPDGADLANGEPPQFPTTHEMILKDHTKVVSALALDPSGARVLSGSHDYDCKLWDFGGMDMRCKPFKTWEPNGSYYIHDLKYSLDGQHFLVISGTTQAKLYERDGEEKATYIKGDPYIRDMKNTAGHVGELTSCAWHPKDSQLFITSSADSTIRIWDVENRRKQKTVIVVKSKERGARTKVTACTYSPDGKYIGGACLDGALHMWKTNSNFVRPDMTIQNAHTKGTETGSMIFSVDGHTLLTRGGDDTVKLWDLRSFKQPVATRSGILTLYPTTNAVFSPDNKFIVTGAGASSKGGKGRLLFLNREDLEVAQEVEVDATPVVVQWHPKINQIVAGLTNGQIHVLYSAQSSLNGAKLLLNKGPAKKLTIEDVSDALAAPTIITPHALPMFRDGEDGRTGKRKREKDRQDPRKSRRPDMPVTGPGRGGRVGASATQHVVQNLVRDTTRDEDPREALLKYAERAEQDPQWTSAWRANQPKPVFANVEEEGEEEGGSTGDEGGGQVRVAPAREIEPYFSAAIKALASFGSPVSQNLPLPPLTSLCHLVTVTRPLNMQDATATVAHDLSAADSPAVESPDTPVNTHDSAKIIIETELDSPDRFPDEPVLHYVKHDDLSSRPPLSIPIDTAPIKPTLSPPPAGDVLEDVPMAEEVASELTPHVNGDVDMTDDVQHPPVNGHAPESTDLPMTQSPTPTPTSLPDASSSTVIDAVPDRHEQEPPAKRARKFSDANQASAHTAAAPSSASTSPMVIDSKPRASTLSNAQFKYCLSIIRTLKKQKDAAAFRLPVDPDALKIPHYPQIIKQPMDLSTMEHKLASSNPVKPDPNIANHRYHNADEFETDFRLIIRNCETFNGIDHIISLQGKRLEEVFDKMMRAMPTPEPPKPPVVKKLPTPPPPPPPAPIPKKAPRRPSTSVPVIRRNDNEGLGRPKREIHPPPPKDLPYADVPKKQRRVRGSKKNSNEQFRFCGKLLDQLYRKQNQAIVAPFAQPVDPVALHIPDYFNIIKKPMDLSTMRRKLDNNEYLTAEKFRDDFKLMINNCFKYNGMQSPVSEAGMTLQRLFDEKWRSLPPLRADGSDEEDDEEEEEEDDTNRAIATMESQIETMRATVAALKSNKSVTVKKEKKEKKREKHPAGPVASSSKVVKKEPKSQPAKKKGKKPTPVADDDVLTFEQKKDLSEAISHLDGSKLERVIAIIHEGVPEIRDSQEEIELEIDLLPPNVLTKLYNFVLRPLRQPPVKRNRAGKGTGTGGLKRKSMDEDVEAEKIRQLEERMRLFEQQANGQSAPAAAVANDSEHSSDSSSDDSSGSDSE</sequence>
<dbReference type="EMBL" id="KI925454">
    <property type="protein sequence ID" value="ETW87492.1"/>
    <property type="molecule type" value="Genomic_DNA"/>
</dbReference>
<dbReference type="eggNOG" id="KOG1474">
    <property type="taxonomic scope" value="Eukaryota"/>
</dbReference>
<dbReference type="GeneID" id="20676792"/>
<dbReference type="Gene3D" id="1.20.1270.220">
    <property type="match status" value="1"/>
</dbReference>
<dbReference type="Pfam" id="PF00439">
    <property type="entry name" value="Bromodomain"/>
    <property type="match status" value="2"/>
</dbReference>
<dbReference type="Gene3D" id="2.130.10.10">
    <property type="entry name" value="YVTN repeat-like/Quinoprotein amine dehydrogenase"/>
    <property type="match status" value="2"/>
</dbReference>
<dbReference type="InterPro" id="IPR001680">
    <property type="entry name" value="WD40_rpt"/>
</dbReference>
<dbReference type="GO" id="GO:0005634">
    <property type="term" value="C:nucleus"/>
    <property type="evidence" value="ECO:0007669"/>
    <property type="project" value="TreeGrafter"/>
</dbReference>
<evidence type="ECO:0000313" key="9">
    <source>
        <dbReference type="EMBL" id="ETW87492.1"/>
    </source>
</evidence>
<organism evidence="9 10">
    <name type="scientific">Heterobasidion irregulare (strain TC 32-1)</name>
    <dbReference type="NCBI Taxonomy" id="747525"/>
    <lineage>
        <taxon>Eukaryota</taxon>
        <taxon>Fungi</taxon>
        <taxon>Dikarya</taxon>
        <taxon>Basidiomycota</taxon>
        <taxon>Agaricomycotina</taxon>
        <taxon>Agaricomycetes</taxon>
        <taxon>Russulales</taxon>
        <taxon>Bondarzewiaceae</taxon>
        <taxon>Heterobasidion</taxon>
        <taxon>Heterobasidion annosum species complex</taxon>
    </lineage>
</organism>
<dbReference type="InterPro" id="IPR015943">
    <property type="entry name" value="WD40/YVTN_repeat-like_dom_sf"/>
</dbReference>
<feature type="repeat" description="WD" evidence="5">
    <location>
        <begin position="114"/>
        <end position="146"/>
    </location>
</feature>
<keyword evidence="10" id="KW-1185">Reference proteome</keyword>
<feature type="compositionally biased region" description="Low complexity" evidence="6">
    <location>
        <begin position="774"/>
        <end position="793"/>
    </location>
</feature>
<dbReference type="SUPFAM" id="SSF50978">
    <property type="entry name" value="WD40 repeat-like"/>
    <property type="match status" value="1"/>
</dbReference>
<dbReference type="PROSITE" id="PS51525">
    <property type="entry name" value="NET"/>
    <property type="match status" value="1"/>
</dbReference>
<dbReference type="InParanoid" id="W4KNV4"/>
<dbReference type="RefSeq" id="XP_009541386.1">
    <property type="nucleotide sequence ID" value="XM_009543091.1"/>
</dbReference>
<feature type="compositionally biased region" description="Low complexity" evidence="6">
    <location>
        <begin position="820"/>
        <end position="835"/>
    </location>
</feature>
<dbReference type="InterPro" id="IPR036322">
    <property type="entry name" value="WD40_repeat_dom_sf"/>
</dbReference>
<feature type="compositionally biased region" description="Basic and acidic residues" evidence="6">
    <location>
        <begin position="798"/>
        <end position="808"/>
    </location>
</feature>
<feature type="region of interest" description="Disordered" evidence="6">
    <location>
        <begin position="700"/>
        <end position="731"/>
    </location>
</feature>
<dbReference type="PRINTS" id="PR00320">
    <property type="entry name" value="GPROTEINBRPT"/>
</dbReference>
<dbReference type="InterPro" id="IPR020472">
    <property type="entry name" value="WD40_PAC1"/>
</dbReference>
<feature type="repeat" description="WD" evidence="5">
    <location>
        <begin position="321"/>
        <end position="353"/>
    </location>
</feature>
<name>W4KNV4_HETIT</name>
<feature type="region of interest" description="Disordered" evidence="6">
    <location>
        <begin position="1"/>
        <end position="109"/>
    </location>
</feature>
<dbReference type="PROSITE" id="PS50294">
    <property type="entry name" value="WD_REPEATS_REGION"/>
    <property type="match status" value="2"/>
</dbReference>
<feature type="region of interest" description="Disordered" evidence="6">
    <location>
        <begin position="963"/>
        <end position="1047"/>
    </location>
</feature>
<dbReference type="PROSITE" id="PS00633">
    <property type="entry name" value="BROMODOMAIN_1"/>
    <property type="match status" value="1"/>
</dbReference>
<dbReference type="SUPFAM" id="SSF47370">
    <property type="entry name" value="Bromodomain"/>
    <property type="match status" value="2"/>
</dbReference>
<feature type="region of interest" description="Disordered" evidence="6">
    <location>
        <begin position="1322"/>
        <end position="1396"/>
    </location>
</feature>
<feature type="domain" description="NET" evidence="8">
    <location>
        <begin position="1244"/>
        <end position="1325"/>
    </location>
</feature>
<evidence type="ECO:0000313" key="10">
    <source>
        <dbReference type="Proteomes" id="UP000030671"/>
    </source>
</evidence>
<evidence type="ECO:0000259" key="7">
    <source>
        <dbReference type="PROSITE" id="PS50014"/>
    </source>
</evidence>
<feature type="domain" description="Bromo" evidence="7">
    <location>
        <begin position="1065"/>
        <end position="1137"/>
    </location>
</feature>
<keyword evidence="2" id="KW-0677">Repeat</keyword>
<keyword evidence="3 4" id="KW-0103">Bromodomain</keyword>
<dbReference type="InterPro" id="IPR051858">
    <property type="entry name" value="WD_repeat_GAD-1"/>
</dbReference>
<feature type="domain" description="Bromo" evidence="7">
    <location>
        <begin position="863"/>
        <end position="947"/>
    </location>
</feature>
<dbReference type="InterPro" id="IPR036427">
    <property type="entry name" value="Bromodomain-like_sf"/>
</dbReference>
<feature type="region of interest" description="Disordered" evidence="6">
    <location>
        <begin position="747"/>
        <end position="839"/>
    </location>
</feature>
<dbReference type="Pfam" id="PF00400">
    <property type="entry name" value="WD40"/>
    <property type="match status" value="4"/>
</dbReference>
<dbReference type="Pfam" id="PF17035">
    <property type="entry name" value="BET"/>
    <property type="match status" value="1"/>
</dbReference>
<dbReference type="GO" id="GO:0035861">
    <property type="term" value="C:site of double-strand break"/>
    <property type="evidence" value="ECO:0007669"/>
    <property type="project" value="TreeGrafter"/>
</dbReference>
<dbReference type="PROSITE" id="PS50014">
    <property type="entry name" value="BROMODOMAIN_2"/>
    <property type="match status" value="2"/>
</dbReference>
<feature type="repeat" description="WD" evidence="5">
    <location>
        <begin position="215"/>
        <end position="257"/>
    </location>
</feature>
<feature type="compositionally biased region" description="Acidic residues" evidence="6">
    <location>
        <begin position="1162"/>
        <end position="1175"/>
    </location>
</feature>
<dbReference type="SMART" id="SM00297">
    <property type="entry name" value="BROMO"/>
    <property type="match status" value="2"/>
</dbReference>
<dbReference type="PRINTS" id="PR00503">
    <property type="entry name" value="BROMODOMAIN"/>
</dbReference>
<dbReference type="Proteomes" id="UP000030671">
    <property type="component" value="Unassembled WGS sequence"/>
</dbReference>
<evidence type="ECO:0000256" key="6">
    <source>
        <dbReference type="SAM" id="MobiDB-lite"/>
    </source>
</evidence>
<proteinExistence type="predicted"/>
<feature type="compositionally biased region" description="Basic and acidic residues" evidence="6">
    <location>
        <begin position="1340"/>
        <end position="1360"/>
    </location>
</feature>
<feature type="compositionally biased region" description="Basic and acidic residues" evidence="6">
    <location>
        <begin position="495"/>
        <end position="507"/>
    </location>
</feature>
<dbReference type="eggNOG" id="KOG0772">
    <property type="taxonomic scope" value="Eukaryota"/>
</dbReference>
<dbReference type="InterPro" id="IPR018359">
    <property type="entry name" value="Bromodomain_CS"/>
</dbReference>
<evidence type="ECO:0000256" key="2">
    <source>
        <dbReference type="ARBA" id="ARBA00022737"/>
    </source>
</evidence>
<dbReference type="KEGG" id="hir:HETIRDRAFT_457051"/>
<feature type="region of interest" description="Disordered" evidence="6">
    <location>
        <begin position="477"/>
        <end position="524"/>
    </location>
</feature>
<feature type="compositionally biased region" description="Pro residues" evidence="6">
    <location>
        <begin position="966"/>
        <end position="992"/>
    </location>
</feature>
<dbReference type="PANTHER" id="PTHR16017:SF0">
    <property type="entry name" value="WD REPEAT-CONTAINING PROTEIN 70"/>
    <property type="match status" value="1"/>
</dbReference>
<dbReference type="OrthoDB" id="10264376at2759"/>
<dbReference type="STRING" id="747525.W4KNV4"/>
<dbReference type="InterPro" id="IPR038336">
    <property type="entry name" value="NET_sf"/>
</dbReference>
<protein>
    <submittedName>
        <fullName evidence="9">Uncharacterized protein</fullName>
    </submittedName>
</protein>
<evidence type="ECO:0000256" key="5">
    <source>
        <dbReference type="PROSITE-ProRule" id="PRU00221"/>
    </source>
</evidence>
<dbReference type="PANTHER" id="PTHR16017">
    <property type="entry name" value="GASTRULATION DEFECTIVE PROTEIN 1-RELATED"/>
    <property type="match status" value="1"/>
</dbReference>
<feature type="region of interest" description="Disordered" evidence="6">
    <location>
        <begin position="1154"/>
        <end position="1179"/>
    </location>
</feature>
<gene>
    <name evidence="9" type="ORF">HETIRDRAFT_457051</name>
</gene>